<dbReference type="RefSeq" id="WP_096360323.1">
    <property type="nucleotide sequence ID" value="NZ_AP014879.1"/>
</dbReference>
<dbReference type="OrthoDB" id="5432483at2"/>
<name>A0A1B4XF88_9GAMM</name>
<keyword evidence="1" id="KW-1133">Transmembrane helix</keyword>
<feature type="transmembrane region" description="Helical" evidence="1">
    <location>
        <begin position="45"/>
        <end position="70"/>
    </location>
</feature>
<reference evidence="2 3" key="1">
    <citation type="submission" date="2015-05" db="EMBL/GenBank/DDBJ databases">
        <title>Complete genome sequence of a sulfur-oxidizing gammaproteobacterium strain HA5.</title>
        <authorList>
            <person name="Miura A."/>
            <person name="Kojima H."/>
            <person name="Fukui M."/>
        </authorList>
    </citation>
    <scope>NUCLEOTIDE SEQUENCE [LARGE SCALE GENOMIC DNA]</scope>
    <source>
        <strain evidence="2 3">HA5</strain>
    </source>
</reference>
<evidence type="ECO:0000313" key="2">
    <source>
        <dbReference type="EMBL" id="BAV33467.1"/>
    </source>
</evidence>
<dbReference type="AlphaFoldDB" id="A0A1B4XF88"/>
<sequence length="79" mass="8971">MTDPTSHSGGKMITRVAIYGFISLALYFLLYFFEDPILAFTSQGGWYFIAPVVLAFVFSYFHGSFTSHFWDTLGIKAKK</sequence>
<keyword evidence="3" id="KW-1185">Reference proteome</keyword>
<evidence type="ECO:0000313" key="3">
    <source>
        <dbReference type="Proteomes" id="UP000243180"/>
    </source>
</evidence>
<organism evidence="2 3">
    <name type="scientific">Sulfuricaulis limicola</name>
    <dbReference type="NCBI Taxonomy" id="1620215"/>
    <lineage>
        <taxon>Bacteria</taxon>
        <taxon>Pseudomonadati</taxon>
        <taxon>Pseudomonadota</taxon>
        <taxon>Gammaproteobacteria</taxon>
        <taxon>Acidiferrobacterales</taxon>
        <taxon>Acidiferrobacteraceae</taxon>
        <taxon>Sulfuricaulis</taxon>
    </lineage>
</organism>
<dbReference type="KEGG" id="slim:SCL_1154"/>
<evidence type="ECO:0008006" key="4">
    <source>
        <dbReference type="Google" id="ProtNLM"/>
    </source>
</evidence>
<keyword evidence="1" id="KW-0472">Membrane</keyword>
<gene>
    <name evidence="2" type="ORF">SCL_1154</name>
</gene>
<dbReference type="EMBL" id="AP014879">
    <property type="protein sequence ID" value="BAV33467.1"/>
    <property type="molecule type" value="Genomic_DNA"/>
</dbReference>
<dbReference type="InParanoid" id="A0A1B4XF88"/>
<evidence type="ECO:0000256" key="1">
    <source>
        <dbReference type="SAM" id="Phobius"/>
    </source>
</evidence>
<dbReference type="Proteomes" id="UP000243180">
    <property type="component" value="Chromosome"/>
</dbReference>
<feature type="transmembrane region" description="Helical" evidence="1">
    <location>
        <begin position="12"/>
        <end position="33"/>
    </location>
</feature>
<accession>A0A1B4XF88</accession>
<protein>
    <recommendedName>
        <fullName evidence="4">Succinate dehydrogenase</fullName>
    </recommendedName>
</protein>
<keyword evidence="1" id="KW-0812">Transmembrane</keyword>
<proteinExistence type="predicted"/>